<organism evidence="10 11">
    <name type="scientific">Nematostella vectensis</name>
    <name type="common">Starlet sea anemone</name>
    <dbReference type="NCBI Taxonomy" id="45351"/>
    <lineage>
        <taxon>Eukaryota</taxon>
        <taxon>Metazoa</taxon>
        <taxon>Cnidaria</taxon>
        <taxon>Anthozoa</taxon>
        <taxon>Hexacorallia</taxon>
        <taxon>Actiniaria</taxon>
        <taxon>Edwardsiidae</taxon>
        <taxon>Nematostella</taxon>
    </lineage>
</organism>
<evidence type="ECO:0000313" key="10">
    <source>
        <dbReference type="EMBL" id="EDO45682.1"/>
    </source>
</evidence>
<dbReference type="FunFam" id="2.10.25.10:FF:000074">
    <property type="entry name" value="Laminin subunit alpha"/>
    <property type="match status" value="1"/>
</dbReference>
<dbReference type="EMBL" id="DS469533">
    <property type="protein sequence ID" value="EDO45682.1"/>
    <property type="molecule type" value="Genomic_DNA"/>
</dbReference>
<dbReference type="InParanoid" id="A7RS43"/>
<dbReference type="FunFam" id="2.10.25.10:FF:000188">
    <property type="entry name" value="Laminin subunit gamma 2"/>
    <property type="match status" value="1"/>
</dbReference>
<feature type="domain" description="Laminin EGF-like" evidence="9">
    <location>
        <begin position="53"/>
        <end position="100"/>
    </location>
</feature>
<feature type="disulfide bond" evidence="8">
    <location>
        <begin position="101"/>
        <end position="113"/>
    </location>
</feature>
<dbReference type="Gene3D" id="2.10.25.10">
    <property type="entry name" value="Laminin"/>
    <property type="match status" value="4"/>
</dbReference>
<feature type="disulfide bond" evidence="8">
    <location>
        <begin position="53"/>
        <end position="65"/>
    </location>
</feature>
<proteinExistence type="predicted"/>
<sequence length="183" mass="19093">GRTCEPCQCNNSTDKCLRSGECRDCQHNTTGFYCDKCVTGTYGNATAQQCKACDCNVNGSSSSLCDHVTGQCSCKENVVGRDCSRCKVNSYGFGPAGCTECACNVHGSASLQCDDSGVCPCNLEVIGTKCAQCKTGYFGLPKMTCKACDCNVDGTVNGTVCANDTIGQCQCKSGVTGRACDKC</sequence>
<feature type="disulfide bond" evidence="8">
    <location>
        <begin position="171"/>
        <end position="180"/>
    </location>
</feature>
<feature type="disulfide bond" evidence="8">
    <location>
        <begin position="74"/>
        <end position="83"/>
    </location>
</feature>
<feature type="non-terminal residue" evidence="10">
    <location>
        <position position="1"/>
    </location>
</feature>
<evidence type="ECO:0000256" key="8">
    <source>
        <dbReference type="PROSITE-ProRule" id="PRU00460"/>
    </source>
</evidence>
<reference evidence="10 11" key="1">
    <citation type="journal article" date="2007" name="Science">
        <title>Sea anemone genome reveals ancestral eumetazoan gene repertoire and genomic organization.</title>
        <authorList>
            <person name="Putnam N.H."/>
            <person name="Srivastava M."/>
            <person name="Hellsten U."/>
            <person name="Dirks B."/>
            <person name="Chapman J."/>
            <person name="Salamov A."/>
            <person name="Terry A."/>
            <person name="Shapiro H."/>
            <person name="Lindquist E."/>
            <person name="Kapitonov V.V."/>
            <person name="Jurka J."/>
            <person name="Genikhovich G."/>
            <person name="Grigoriev I.V."/>
            <person name="Lucas S.M."/>
            <person name="Steele R.E."/>
            <person name="Finnerty J.R."/>
            <person name="Technau U."/>
            <person name="Martindale M.Q."/>
            <person name="Rokhsar D.S."/>
        </authorList>
    </citation>
    <scope>NUCLEOTIDE SEQUENCE [LARGE SCALE GENOMIC DNA]</scope>
    <source>
        <strain evidence="11">CH2 X CH6</strain>
    </source>
</reference>
<dbReference type="GO" id="GO:0005576">
    <property type="term" value="C:extracellular region"/>
    <property type="evidence" value="ECO:0007669"/>
    <property type="project" value="UniProtKB-SubCell"/>
</dbReference>
<keyword evidence="11" id="KW-1185">Reference proteome</keyword>
<dbReference type="Proteomes" id="UP000001593">
    <property type="component" value="Unassembled WGS sequence"/>
</dbReference>
<dbReference type="OMA" id="KACDCNV"/>
<feature type="domain" description="Laminin EGF-like" evidence="9">
    <location>
        <begin position="148"/>
        <end position="183"/>
    </location>
</feature>
<protein>
    <recommendedName>
        <fullName evidence="9">Laminin EGF-like domain-containing protein</fullName>
    </recommendedName>
</protein>
<dbReference type="SMART" id="SM00180">
    <property type="entry name" value="EGF_Lam"/>
    <property type="match status" value="4"/>
</dbReference>
<evidence type="ECO:0000256" key="6">
    <source>
        <dbReference type="ARBA" id="ARBA00023180"/>
    </source>
</evidence>
<gene>
    <name evidence="10" type="ORF">NEMVEDRAFT_v1g34098</name>
</gene>
<evidence type="ECO:0000256" key="5">
    <source>
        <dbReference type="ARBA" id="ARBA00023157"/>
    </source>
</evidence>
<evidence type="ECO:0000313" key="11">
    <source>
        <dbReference type="Proteomes" id="UP000001593"/>
    </source>
</evidence>
<feature type="non-terminal residue" evidence="10">
    <location>
        <position position="183"/>
    </location>
</feature>
<accession>A7RS43</accession>
<dbReference type="CDD" id="cd00055">
    <property type="entry name" value="EGF_Lam"/>
    <property type="match status" value="3"/>
</dbReference>
<dbReference type="eggNOG" id="KOG1836">
    <property type="taxonomic scope" value="Eukaryota"/>
</dbReference>
<evidence type="ECO:0000256" key="2">
    <source>
        <dbReference type="ARBA" id="ARBA00022525"/>
    </source>
</evidence>
<feature type="disulfide bond" evidence="8">
    <location>
        <begin position="121"/>
        <end position="130"/>
    </location>
</feature>
<keyword evidence="4" id="KW-0677">Repeat</keyword>
<evidence type="ECO:0000256" key="3">
    <source>
        <dbReference type="ARBA" id="ARBA00022729"/>
    </source>
</evidence>
<dbReference type="FunFam" id="2.10.25.10:FF:000094">
    <property type="entry name" value="Laminin subunit alpha-2"/>
    <property type="match status" value="1"/>
</dbReference>
<keyword evidence="6" id="KW-0325">Glycoprotein</keyword>
<feature type="disulfide bond" evidence="8">
    <location>
        <begin position="25"/>
        <end position="34"/>
    </location>
</feature>
<dbReference type="InterPro" id="IPR056863">
    <property type="entry name" value="LMN_ATRN_NET-like_EGF"/>
</dbReference>
<dbReference type="KEGG" id="nve:5517751"/>
<dbReference type="Pfam" id="PF24973">
    <property type="entry name" value="EGF_LMN_ATRN"/>
    <property type="match status" value="1"/>
</dbReference>
<dbReference type="PANTHER" id="PTHR10574:SF406">
    <property type="entry name" value="LAMININ SUBUNIT ALPHA 5"/>
    <property type="match status" value="1"/>
</dbReference>
<keyword evidence="7 8" id="KW-0424">Laminin EGF-like domain</keyword>
<feature type="disulfide bond" evidence="8">
    <location>
        <begin position="55"/>
        <end position="72"/>
    </location>
</feature>
<comment type="subcellular location">
    <subcellularLocation>
        <location evidence="1">Secreted</location>
    </subcellularLocation>
</comment>
<dbReference type="InterPro" id="IPR002049">
    <property type="entry name" value="LE_dom"/>
</dbReference>
<dbReference type="PRINTS" id="PR00011">
    <property type="entry name" value="EGFLAMININ"/>
</dbReference>
<keyword evidence="3" id="KW-0732">Signal</keyword>
<feature type="domain" description="Laminin EGF-like" evidence="9">
    <location>
        <begin position="101"/>
        <end position="147"/>
    </location>
</feature>
<keyword evidence="5 8" id="KW-1015">Disulfide bond</keyword>
<dbReference type="PANTHER" id="PTHR10574">
    <property type="entry name" value="NETRIN/LAMININ-RELATED"/>
    <property type="match status" value="1"/>
</dbReference>
<dbReference type="Pfam" id="PF00053">
    <property type="entry name" value="EGF_laminin"/>
    <property type="match status" value="3"/>
</dbReference>
<dbReference type="HOGENOM" id="CLU_1478640_0_0_1"/>
<dbReference type="AlphaFoldDB" id="A7RS43"/>
<feature type="domain" description="Laminin EGF-like" evidence="9">
    <location>
        <begin position="7"/>
        <end position="52"/>
    </location>
</feature>
<evidence type="ECO:0000256" key="7">
    <source>
        <dbReference type="ARBA" id="ARBA00023292"/>
    </source>
</evidence>
<dbReference type="InterPro" id="IPR050440">
    <property type="entry name" value="Laminin/Netrin_ECM"/>
</dbReference>
<keyword evidence="2" id="KW-0964">Secreted</keyword>
<dbReference type="PROSITE" id="PS50027">
    <property type="entry name" value="EGF_LAM_2"/>
    <property type="match status" value="4"/>
</dbReference>
<dbReference type="PhylomeDB" id="A7RS43"/>
<comment type="caution">
    <text evidence="8">Lacks conserved residue(s) required for the propagation of feature annotation.</text>
</comment>
<evidence type="ECO:0000256" key="4">
    <source>
        <dbReference type="ARBA" id="ARBA00022737"/>
    </source>
</evidence>
<evidence type="ECO:0000259" key="9">
    <source>
        <dbReference type="PROSITE" id="PS50027"/>
    </source>
</evidence>
<dbReference type="GO" id="GO:0005604">
    <property type="term" value="C:basement membrane"/>
    <property type="evidence" value="ECO:0007669"/>
    <property type="project" value="UniProtKB-ARBA"/>
</dbReference>
<dbReference type="SUPFAM" id="SSF57196">
    <property type="entry name" value="EGF/Laminin"/>
    <property type="match status" value="4"/>
</dbReference>
<dbReference type="PROSITE" id="PS01248">
    <property type="entry name" value="EGF_LAM_1"/>
    <property type="match status" value="2"/>
</dbReference>
<name>A7RS43_NEMVE</name>
<evidence type="ECO:0000256" key="1">
    <source>
        <dbReference type="ARBA" id="ARBA00004613"/>
    </source>
</evidence>